<keyword evidence="2" id="KW-1185">Reference proteome</keyword>
<organism evidence="1 2">
    <name type="scientific">Amanita muscaria (strain Koide BX008)</name>
    <dbReference type="NCBI Taxonomy" id="946122"/>
    <lineage>
        <taxon>Eukaryota</taxon>
        <taxon>Fungi</taxon>
        <taxon>Dikarya</taxon>
        <taxon>Basidiomycota</taxon>
        <taxon>Agaricomycotina</taxon>
        <taxon>Agaricomycetes</taxon>
        <taxon>Agaricomycetidae</taxon>
        <taxon>Agaricales</taxon>
        <taxon>Pluteineae</taxon>
        <taxon>Amanitaceae</taxon>
        <taxon>Amanita</taxon>
    </lineage>
</organism>
<gene>
    <name evidence="1" type="ORF">M378DRAFT_168130</name>
</gene>
<dbReference type="InParanoid" id="A0A0C2WG26"/>
<protein>
    <submittedName>
        <fullName evidence="1">Uncharacterized protein</fullName>
    </submittedName>
</protein>
<evidence type="ECO:0000313" key="2">
    <source>
        <dbReference type="Proteomes" id="UP000054549"/>
    </source>
</evidence>
<evidence type="ECO:0000313" key="1">
    <source>
        <dbReference type="EMBL" id="KIL60402.1"/>
    </source>
</evidence>
<proteinExistence type="predicted"/>
<reference evidence="1 2" key="1">
    <citation type="submission" date="2014-04" db="EMBL/GenBank/DDBJ databases">
        <title>Evolutionary Origins and Diversification of the Mycorrhizal Mutualists.</title>
        <authorList>
            <consortium name="DOE Joint Genome Institute"/>
            <consortium name="Mycorrhizal Genomics Consortium"/>
            <person name="Kohler A."/>
            <person name="Kuo A."/>
            <person name="Nagy L.G."/>
            <person name="Floudas D."/>
            <person name="Copeland A."/>
            <person name="Barry K.W."/>
            <person name="Cichocki N."/>
            <person name="Veneault-Fourrey C."/>
            <person name="LaButti K."/>
            <person name="Lindquist E.A."/>
            <person name="Lipzen A."/>
            <person name="Lundell T."/>
            <person name="Morin E."/>
            <person name="Murat C."/>
            <person name="Riley R."/>
            <person name="Ohm R."/>
            <person name="Sun H."/>
            <person name="Tunlid A."/>
            <person name="Henrissat B."/>
            <person name="Grigoriev I.V."/>
            <person name="Hibbett D.S."/>
            <person name="Martin F."/>
        </authorList>
    </citation>
    <scope>NUCLEOTIDE SEQUENCE [LARGE SCALE GENOMIC DNA]</scope>
    <source>
        <strain evidence="1 2">Koide BX008</strain>
    </source>
</reference>
<sequence length="92" mass="10528">MLEIARSIRYIHSIDIALYSDDINIASKYLFLDSNLRAKFMFRGLFSWWSREASIYGHEDNDLLAKCTYDANISAFADLFDKIHGNSLSAVA</sequence>
<dbReference type="HOGENOM" id="CLU_2412793_0_0_1"/>
<accession>A0A0C2WG26</accession>
<dbReference type="EMBL" id="KN818299">
    <property type="protein sequence ID" value="KIL60402.1"/>
    <property type="molecule type" value="Genomic_DNA"/>
</dbReference>
<dbReference type="Proteomes" id="UP000054549">
    <property type="component" value="Unassembled WGS sequence"/>
</dbReference>
<name>A0A0C2WG26_AMAMK</name>
<dbReference type="AlphaFoldDB" id="A0A0C2WG26"/>